<gene>
    <name evidence="1" type="ORF">K402DRAFT_135090</name>
</gene>
<dbReference type="AlphaFoldDB" id="A0A6G1GVG9"/>
<name>A0A6G1GVG9_9PEZI</name>
<reference evidence="1" key="1">
    <citation type="journal article" date="2020" name="Stud. Mycol.">
        <title>101 Dothideomycetes genomes: a test case for predicting lifestyles and emergence of pathogens.</title>
        <authorList>
            <person name="Haridas S."/>
            <person name="Albert R."/>
            <person name="Binder M."/>
            <person name="Bloem J."/>
            <person name="Labutti K."/>
            <person name="Salamov A."/>
            <person name="Andreopoulos B."/>
            <person name="Baker S."/>
            <person name="Barry K."/>
            <person name="Bills G."/>
            <person name="Bluhm B."/>
            <person name="Cannon C."/>
            <person name="Castanera R."/>
            <person name="Culley D."/>
            <person name="Daum C."/>
            <person name="Ezra D."/>
            <person name="Gonzalez J."/>
            <person name="Henrissat B."/>
            <person name="Kuo A."/>
            <person name="Liang C."/>
            <person name="Lipzen A."/>
            <person name="Lutzoni F."/>
            <person name="Magnuson J."/>
            <person name="Mondo S."/>
            <person name="Nolan M."/>
            <person name="Ohm R."/>
            <person name="Pangilinan J."/>
            <person name="Park H.-J."/>
            <person name="Ramirez L."/>
            <person name="Alfaro M."/>
            <person name="Sun H."/>
            <person name="Tritt A."/>
            <person name="Yoshinaga Y."/>
            <person name="Zwiers L.-H."/>
            <person name="Turgeon B."/>
            <person name="Goodwin S."/>
            <person name="Spatafora J."/>
            <person name="Crous P."/>
            <person name="Grigoriev I."/>
        </authorList>
    </citation>
    <scope>NUCLEOTIDE SEQUENCE</scope>
    <source>
        <strain evidence="1">CBS 113979</strain>
    </source>
</reference>
<accession>A0A6G1GVG9</accession>
<dbReference type="Proteomes" id="UP000800041">
    <property type="component" value="Unassembled WGS sequence"/>
</dbReference>
<protein>
    <submittedName>
        <fullName evidence="1">Uncharacterized protein</fullName>
    </submittedName>
</protein>
<dbReference type="EMBL" id="ML977166">
    <property type="protein sequence ID" value="KAF1984738.1"/>
    <property type="molecule type" value="Genomic_DNA"/>
</dbReference>
<evidence type="ECO:0000313" key="1">
    <source>
        <dbReference type="EMBL" id="KAF1984738.1"/>
    </source>
</evidence>
<sequence length="210" mass="24004">MGTGTVPLAMAIKKAREGRELATWGRTTEEALKTGDLRNANPEKRLIRLNQDPTFCFHPLYYDTRDWVMQTITLSHCVFVRDVCWSRQLQQEVVRKASDFAAPLACVLFPSHWDSVTSPELDEEDEDEDEEKVFAMAFLTPEAAKEVYKYLNRSGLKTQGFAIDRYNAEVGPFGLLESEGVEVGDDYLRQTSRSFHSPFWQPHASNGWAY</sequence>
<organism evidence="1 2">
    <name type="scientific">Aulographum hederae CBS 113979</name>
    <dbReference type="NCBI Taxonomy" id="1176131"/>
    <lineage>
        <taxon>Eukaryota</taxon>
        <taxon>Fungi</taxon>
        <taxon>Dikarya</taxon>
        <taxon>Ascomycota</taxon>
        <taxon>Pezizomycotina</taxon>
        <taxon>Dothideomycetes</taxon>
        <taxon>Pleosporomycetidae</taxon>
        <taxon>Aulographales</taxon>
        <taxon>Aulographaceae</taxon>
    </lineage>
</organism>
<evidence type="ECO:0000313" key="2">
    <source>
        <dbReference type="Proteomes" id="UP000800041"/>
    </source>
</evidence>
<keyword evidence="2" id="KW-1185">Reference proteome</keyword>
<proteinExistence type="predicted"/>